<gene>
    <name evidence="2" type="ORF">SPARVUS_LOCUS2997797</name>
</gene>
<evidence type="ECO:0000313" key="2">
    <source>
        <dbReference type="EMBL" id="CAI9547505.1"/>
    </source>
</evidence>
<sequence>MYVKCFDTVMFYYAILVYLVSVTFCHFQISLRSVPLTSRRSQGTEPRRQMPACAGGYCQGHCRRDIAGAQDKVSLEQIPEQHRMVSPSVALGYRLCYTREYHQGGYSL</sequence>
<proteinExistence type="predicted"/>
<organism evidence="2 3">
    <name type="scientific">Staurois parvus</name>
    <dbReference type="NCBI Taxonomy" id="386267"/>
    <lineage>
        <taxon>Eukaryota</taxon>
        <taxon>Metazoa</taxon>
        <taxon>Chordata</taxon>
        <taxon>Craniata</taxon>
        <taxon>Vertebrata</taxon>
        <taxon>Euteleostomi</taxon>
        <taxon>Amphibia</taxon>
        <taxon>Batrachia</taxon>
        <taxon>Anura</taxon>
        <taxon>Neobatrachia</taxon>
        <taxon>Ranoidea</taxon>
        <taxon>Ranidae</taxon>
        <taxon>Staurois</taxon>
    </lineage>
</organism>
<keyword evidence="1" id="KW-0812">Transmembrane</keyword>
<comment type="caution">
    <text evidence="2">The sequence shown here is derived from an EMBL/GenBank/DDBJ whole genome shotgun (WGS) entry which is preliminary data.</text>
</comment>
<feature type="non-terminal residue" evidence="2">
    <location>
        <position position="108"/>
    </location>
</feature>
<protein>
    <recommendedName>
        <fullName evidence="4">Secreted protein</fullName>
    </recommendedName>
</protein>
<feature type="transmembrane region" description="Helical" evidence="1">
    <location>
        <begin position="12"/>
        <end position="31"/>
    </location>
</feature>
<evidence type="ECO:0008006" key="4">
    <source>
        <dbReference type="Google" id="ProtNLM"/>
    </source>
</evidence>
<dbReference type="Proteomes" id="UP001162483">
    <property type="component" value="Unassembled WGS sequence"/>
</dbReference>
<reference evidence="2" key="1">
    <citation type="submission" date="2023-05" db="EMBL/GenBank/DDBJ databases">
        <authorList>
            <person name="Stuckert A."/>
        </authorList>
    </citation>
    <scope>NUCLEOTIDE SEQUENCE</scope>
</reference>
<keyword evidence="3" id="KW-1185">Reference proteome</keyword>
<evidence type="ECO:0000313" key="3">
    <source>
        <dbReference type="Proteomes" id="UP001162483"/>
    </source>
</evidence>
<keyword evidence="1" id="KW-1133">Transmembrane helix</keyword>
<name>A0ABN9BIQ1_9NEOB</name>
<keyword evidence="1" id="KW-0472">Membrane</keyword>
<evidence type="ECO:0000256" key="1">
    <source>
        <dbReference type="SAM" id="Phobius"/>
    </source>
</evidence>
<dbReference type="EMBL" id="CATNWA010004302">
    <property type="protein sequence ID" value="CAI9547505.1"/>
    <property type="molecule type" value="Genomic_DNA"/>
</dbReference>
<accession>A0ABN9BIQ1</accession>